<dbReference type="PANTHER" id="PTHR13234">
    <property type="entry name" value="GAMMA-INTERFERON INDUCIBLE LYSOSOMAL THIOL REDUCTASE GILT"/>
    <property type="match status" value="1"/>
</dbReference>
<dbReference type="InterPro" id="IPR004911">
    <property type="entry name" value="Interferon-induced_GILT"/>
</dbReference>
<reference evidence="6" key="1">
    <citation type="submission" date="2020-11" db="EMBL/GenBank/DDBJ databases">
        <authorList>
            <person name="Tran Van P."/>
        </authorList>
    </citation>
    <scope>NUCLEOTIDE SEQUENCE</scope>
</reference>
<dbReference type="InterPro" id="IPR036249">
    <property type="entry name" value="Thioredoxin-like_sf"/>
</dbReference>
<evidence type="ECO:0000313" key="7">
    <source>
        <dbReference type="Proteomes" id="UP000759131"/>
    </source>
</evidence>
<evidence type="ECO:0000256" key="2">
    <source>
        <dbReference type="ARBA" id="ARBA00005679"/>
    </source>
</evidence>
<dbReference type="OrthoDB" id="958254at2759"/>
<keyword evidence="3" id="KW-0964">Secreted</keyword>
<comment type="similarity">
    <text evidence="2">Belongs to the GILT family.</text>
</comment>
<dbReference type="PANTHER" id="PTHR13234:SF8">
    <property type="entry name" value="GAMMA-INTERFERON-INDUCIBLE LYSOSOMAL THIOL REDUCTASE"/>
    <property type="match status" value="1"/>
</dbReference>
<evidence type="ECO:0000256" key="3">
    <source>
        <dbReference type="ARBA" id="ARBA00022525"/>
    </source>
</evidence>
<protein>
    <recommendedName>
        <fullName evidence="8">Gamma-interferon-inducible lysosomal thiol reductase</fullName>
    </recommendedName>
</protein>
<evidence type="ECO:0000256" key="4">
    <source>
        <dbReference type="ARBA" id="ARBA00022729"/>
    </source>
</evidence>
<dbReference type="SUPFAM" id="SSF52833">
    <property type="entry name" value="Thioredoxin-like"/>
    <property type="match status" value="1"/>
</dbReference>
<keyword evidence="5" id="KW-0325">Glycoprotein</keyword>
<dbReference type="AlphaFoldDB" id="A0A7R9KFA9"/>
<dbReference type="EMBL" id="OC855485">
    <property type="protein sequence ID" value="CAD7622070.1"/>
    <property type="molecule type" value="Genomic_DNA"/>
</dbReference>
<evidence type="ECO:0000313" key="6">
    <source>
        <dbReference type="EMBL" id="CAD7622070.1"/>
    </source>
</evidence>
<evidence type="ECO:0008006" key="8">
    <source>
        <dbReference type="Google" id="ProtNLM"/>
    </source>
</evidence>
<evidence type="ECO:0000256" key="1">
    <source>
        <dbReference type="ARBA" id="ARBA00004613"/>
    </source>
</evidence>
<comment type="subcellular location">
    <subcellularLocation>
        <location evidence="1">Secreted</location>
    </subcellularLocation>
</comment>
<evidence type="ECO:0000256" key="5">
    <source>
        <dbReference type="ARBA" id="ARBA00023180"/>
    </source>
</evidence>
<keyword evidence="7" id="KW-1185">Reference proteome</keyword>
<dbReference type="Pfam" id="PF03227">
    <property type="entry name" value="GILT"/>
    <property type="match status" value="1"/>
</dbReference>
<dbReference type="Proteomes" id="UP000759131">
    <property type="component" value="Unassembled WGS sequence"/>
</dbReference>
<name>A0A7R9KFA9_9ACAR</name>
<dbReference type="GO" id="GO:0016671">
    <property type="term" value="F:oxidoreductase activity, acting on a sulfur group of donors, disulfide as acceptor"/>
    <property type="evidence" value="ECO:0007669"/>
    <property type="project" value="InterPro"/>
</dbReference>
<organism evidence="6">
    <name type="scientific">Medioppia subpectinata</name>
    <dbReference type="NCBI Taxonomy" id="1979941"/>
    <lineage>
        <taxon>Eukaryota</taxon>
        <taxon>Metazoa</taxon>
        <taxon>Ecdysozoa</taxon>
        <taxon>Arthropoda</taxon>
        <taxon>Chelicerata</taxon>
        <taxon>Arachnida</taxon>
        <taxon>Acari</taxon>
        <taxon>Acariformes</taxon>
        <taxon>Sarcoptiformes</taxon>
        <taxon>Oribatida</taxon>
        <taxon>Brachypylina</taxon>
        <taxon>Oppioidea</taxon>
        <taxon>Oppiidae</taxon>
        <taxon>Medioppia</taxon>
    </lineage>
</organism>
<gene>
    <name evidence="6" type="ORF">OSB1V03_LOCUS2539</name>
</gene>
<sequence length="210" mass="23922">MNPPCTDPKEVDAVNKYQDDLIDYYTNTECHSYPYLQKQLCQLVDTPPPAKPLPVDITLYYEYKCGPCRREISTQIAPAFEKLKSIMNVNFFPYGLSQWHQWTKLCAVESEPADKYVPFIGCVMGSKDCADKVGLDMTTINECAYGPLGRGLMLRAYEKDIATKPDVQYVPWVFINGAHTNYMLRRGGDNFHKVVCDAYAICDYYGTKTC</sequence>
<keyword evidence="4" id="KW-0732">Signal</keyword>
<proteinExistence type="inferred from homology"/>
<dbReference type="GO" id="GO:0005576">
    <property type="term" value="C:extracellular region"/>
    <property type="evidence" value="ECO:0007669"/>
    <property type="project" value="UniProtKB-SubCell"/>
</dbReference>
<accession>A0A7R9KFA9</accession>
<dbReference type="EMBL" id="CAJPIZ010000910">
    <property type="protein sequence ID" value="CAG2102500.1"/>
    <property type="molecule type" value="Genomic_DNA"/>
</dbReference>